<feature type="region of interest" description="Disordered" evidence="1">
    <location>
        <begin position="316"/>
        <end position="369"/>
    </location>
</feature>
<dbReference type="InterPro" id="IPR003887">
    <property type="entry name" value="LEM_dom"/>
</dbReference>
<evidence type="ECO:0000256" key="1">
    <source>
        <dbReference type="SAM" id="MobiDB-lite"/>
    </source>
</evidence>
<dbReference type="OrthoDB" id="8068829at2759"/>
<feature type="compositionally biased region" description="Basic and acidic residues" evidence="1">
    <location>
        <begin position="67"/>
        <end position="86"/>
    </location>
</feature>
<accession>B4NK61</accession>
<evidence type="ECO:0000256" key="2">
    <source>
        <dbReference type="SAM" id="Phobius"/>
    </source>
</evidence>
<feature type="compositionally biased region" description="Polar residues" evidence="1">
    <location>
        <begin position="48"/>
        <end position="64"/>
    </location>
</feature>
<feature type="region of interest" description="Disordered" evidence="1">
    <location>
        <begin position="243"/>
        <end position="296"/>
    </location>
</feature>
<organism evidence="4 5">
    <name type="scientific">Drosophila willistoni</name>
    <name type="common">Fruit fly</name>
    <dbReference type="NCBI Taxonomy" id="7260"/>
    <lineage>
        <taxon>Eukaryota</taxon>
        <taxon>Metazoa</taxon>
        <taxon>Ecdysozoa</taxon>
        <taxon>Arthropoda</taxon>
        <taxon>Hexapoda</taxon>
        <taxon>Insecta</taxon>
        <taxon>Pterygota</taxon>
        <taxon>Neoptera</taxon>
        <taxon>Endopterygota</taxon>
        <taxon>Diptera</taxon>
        <taxon>Brachycera</taxon>
        <taxon>Muscomorpha</taxon>
        <taxon>Ephydroidea</taxon>
        <taxon>Drosophilidae</taxon>
        <taxon>Drosophila</taxon>
        <taxon>Sophophora</taxon>
    </lineage>
</organism>
<dbReference type="HOGENOM" id="CLU_691290_0_0_1"/>
<evidence type="ECO:0000313" key="5">
    <source>
        <dbReference type="Proteomes" id="UP000007798"/>
    </source>
</evidence>
<dbReference type="CDD" id="cd12934">
    <property type="entry name" value="LEM"/>
    <property type="match status" value="1"/>
</dbReference>
<feature type="compositionally biased region" description="Polar residues" evidence="1">
    <location>
        <begin position="154"/>
        <end position="167"/>
    </location>
</feature>
<keyword evidence="5" id="KW-1185">Reference proteome</keyword>
<dbReference type="FunCoup" id="B4NK61">
    <property type="interactions" value="110"/>
</dbReference>
<sequence>MSDGLDALSNKELLARCRQYGLPVIPVTDSTRNVITRRLRAAMLGTPLNKSQTQKNANSATTKKSTPRRETIHAEKVNNNTRERQNQSRRTIAHGLDNVSLSGRSVQTTTTVSDVGSQSEDDDYYMVQVPDVGYSKPTQTPPNREDERRMRRSVSLTKSGVLTTSYTREVDAPRYDELDEVNEPTSFTYERPRVSHAPPVHSSPSSYEPDYRRTFATDLNQSRPHLTQTQLNSTSYLDADYNQYSTPKSYESPLRSATNPTPRSPFTSTPESTQPRQRQTVSGSSPSWPAGRLIHPTTKVDTLYPKLDNLYDRQHRQTLPSTGSHRPMDVDTDSEPDEPQLSPSSRLSSNTRPQMRRPLVRQNPQNGPMQQFGELVRALDRQYHLRYYLLLTVLVMVATMIYVVVTPS</sequence>
<dbReference type="InParanoid" id="B4NK61"/>
<evidence type="ECO:0000313" key="4">
    <source>
        <dbReference type="EMBL" id="EDW85103.1"/>
    </source>
</evidence>
<dbReference type="SMART" id="SM00540">
    <property type="entry name" value="LEM"/>
    <property type="match status" value="1"/>
</dbReference>
<dbReference type="Pfam" id="PF03020">
    <property type="entry name" value="LEM"/>
    <property type="match status" value="1"/>
</dbReference>
<dbReference type="SUPFAM" id="SSF63451">
    <property type="entry name" value="LEM domain"/>
    <property type="match status" value="1"/>
</dbReference>
<feature type="compositionally biased region" description="Polar residues" evidence="1">
    <location>
        <begin position="341"/>
        <end position="353"/>
    </location>
</feature>
<dbReference type="Gene3D" id="1.10.720.40">
    <property type="match status" value="1"/>
</dbReference>
<dbReference type="Proteomes" id="UP000007798">
    <property type="component" value="Unassembled WGS sequence"/>
</dbReference>
<dbReference type="PROSITE" id="PS50954">
    <property type="entry name" value="LEM"/>
    <property type="match status" value="1"/>
</dbReference>
<feature type="compositionally biased region" description="Polar residues" evidence="1">
    <location>
        <begin position="243"/>
        <end position="287"/>
    </location>
</feature>
<feature type="compositionally biased region" description="Low complexity" evidence="1">
    <location>
        <begin position="195"/>
        <end position="206"/>
    </location>
</feature>
<dbReference type="InterPro" id="IPR011015">
    <property type="entry name" value="LEM/LEM-like_dom_sf"/>
</dbReference>
<feature type="domain" description="LEM" evidence="3">
    <location>
        <begin position="2"/>
        <end position="46"/>
    </location>
</feature>
<gene>
    <name evidence="4" type="primary">Dwil\GK12790</name>
    <name evidence="4" type="ORF">Dwil_GK12790</name>
</gene>
<protein>
    <recommendedName>
        <fullName evidence="3">LEM domain-containing protein</fullName>
    </recommendedName>
</protein>
<dbReference type="eggNOG" id="ENOG502T2WE">
    <property type="taxonomic scope" value="Eukaryota"/>
</dbReference>
<feature type="region of interest" description="Disordered" evidence="1">
    <location>
        <begin position="45"/>
        <end position="89"/>
    </location>
</feature>
<keyword evidence="2" id="KW-0812">Transmembrane</keyword>
<evidence type="ECO:0000259" key="3">
    <source>
        <dbReference type="PROSITE" id="PS50954"/>
    </source>
</evidence>
<dbReference type="AlphaFoldDB" id="B4NK61"/>
<dbReference type="STRING" id="7260.B4NK61"/>
<reference evidence="4 5" key="1">
    <citation type="journal article" date="2007" name="Nature">
        <title>Evolution of genes and genomes on the Drosophila phylogeny.</title>
        <authorList>
            <consortium name="Drosophila 12 Genomes Consortium"/>
            <person name="Clark A.G."/>
            <person name="Eisen M.B."/>
            <person name="Smith D.R."/>
            <person name="Bergman C.M."/>
            <person name="Oliver B."/>
            <person name="Markow T.A."/>
            <person name="Kaufman T.C."/>
            <person name="Kellis M."/>
            <person name="Gelbart W."/>
            <person name="Iyer V.N."/>
            <person name="Pollard D.A."/>
            <person name="Sackton T.B."/>
            <person name="Larracuente A.M."/>
            <person name="Singh N.D."/>
            <person name="Abad J.P."/>
            <person name="Abt D.N."/>
            <person name="Adryan B."/>
            <person name="Aguade M."/>
            <person name="Akashi H."/>
            <person name="Anderson W.W."/>
            <person name="Aquadro C.F."/>
            <person name="Ardell D.H."/>
            <person name="Arguello R."/>
            <person name="Artieri C.G."/>
            <person name="Barbash D.A."/>
            <person name="Barker D."/>
            <person name="Barsanti P."/>
            <person name="Batterham P."/>
            <person name="Batzoglou S."/>
            <person name="Begun D."/>
            <person name="Bhutkar A."/>
            <person name="Blanco E."/>
            <person name="Bosak S.A."/>
            <person name="Bradley R.K."/>
            <person name="Brand A.D."/>
            <person name="Brent M.R."/>
            <person name="Brooks A.N."/>
            <person name="Brown R.H."/>
            <person name="Butlin R.K."/>
            <person name="Caggese C."/>
            <person name="Calvi B.R."/>
            <person name="Bernardo de Carvalho A."/>
            <person name="Caspi A."/>
            <person name="Castrezana S."/>
            <person name="Celniker S.E."/>
            <person name="Chang J.L."/>
            <person name="Chapple C."/>
            <person name="Chatterji S."/>
            <person name="Chinwalla A."/>
            <person name="Civetta A."/>
            <person name="Clifton S.W."/>
            <person name="Comeron J.M."/>
            <person name="Costello J.C."/>
            <person name="Coyne J.A."/>
            <person name="Daub J."/>
            <person name="David R.G."/>
            <person name="Delcher A.L."/>
            <person name="Delehaunty K."/>
            <person name="Do C.B."/>
            <person name="Ebling H."/>
            <person name="Edwards K."/>
            <person name="Eickbush T."/>
            <person name="Evans J.D."/>
            <person name="Filipski A."/>
            <person name="Findeiss S."/>
            <person name="Freyhult E."/>
            <person name="Fulton L."/>
            <person name="Fulton R."/>
            <person name="Garcia A.C."/>
            <person name="Gardiner A."/>
            <person name="Garfield D.A."/>
            <person name="Garvin B.E."/>
            <person name="Gibson G."/>
            <person name="Gilbert D."/>
            <person name="Gnerre S."/>
            <person name="Godfrey J."/>
            <person name="Good R."/>
            <person name="Gotea V."/>
            <person name="Gravely B."/>
            <person name="Greenberg A.J."/>
            <person name="Griffiths-Jones S."/>
            <person name="Gross S."/>
            <person name="Guigo R."/>
            <person name="Gustafson E.A."/>
            <person name="Haerty W."/>
            <person name="Hahn M.W."/>
            <person name="Halligan D.L."/>
            <person name="Halpern A.L."/>
            <person name="Halter G.M."/>
            <person name="Han M.V."/>
            <person name="Heger A."/>
            <person name="Hillier L."/>
            <person name="Hinrichs A.S."/>
            <person name="Holmes I."/>
            <person name="Hoskins R.A."/>
            <person name="Hubisz M.J."/>
            <person name="Hultmark D."/>
            <person name="Huntley M.A."/>
            <person name="Jaffe D.B."/>
            <person name="Jagadeeshan S."/>
            <person name="Jeck W.R."/>
            <person name="Johnson J."/>
            <person name="Jones C.D."/>
            <person name="Jordan W.C."/>
            <person name="Karpen G.H."/>
            <person name="Kataoka E."/>
            <person name="Keightley P.D."/>
            <person name="Kheradpour P."/>
            <person name="Kirkness E.F."/>
            <person name="Koerich L.B."/>
            <person name="Kristiansen K."/>
            <person name="Kudrna D."/>
            <person name="Kulathinal R.J."/>
            <person name="Kumar S."/>
            <person name="Kwok R."/>
            <person name="Lander E."/>
            <person name="Langley C.H."/>
            <person name="Lapoint R."/>
            <person name="Lazzaro B.P."/>
            <person name="Lee S.J."/>
            <person name="Levesque L."/>
            <person name="Li R."/>
            <person name="Lin C.F."/>
            <person name="Lin M.F."/>
            <person name="Lindblad-Toh K."/>
            <person name="Llopart A."/>
            <person name="Long M."/>
            <person name="Low L."/>
            <person name="Lozovsky E."/>
            <person name="Lu J."/>
            <person name="Luo M."/>
            <person name="Machado C.A."/>
            <person name="Makalowski W."/>
            <person name="Marzo M."/>
            <person name="Matsuda M."/>
            <person name="Matzkin L."/>
            <person name="McAllister B."/>
            <person name="McBride C.S."/>
            <person name="McKernan B."/>
            <person name="McKernan K."/>
            <person name="Mendez-Lago M."/>
            <person name="Minx P."/>
            <person name="Mollenhauer M.U."/>
            <person name="Montooth K."/>
            <person name="Mount S.M."/>
            <person name="Mu X."/>
            <person name="Myers E."/>
            <person name="Negre B."/>
            <person name="Newfeld S."/>
            <person name="Nielsen R."/>
            <person name="Noor M.A."/>
            <person name="O'Grady P."/>
            <person name="Pachter L."/>
            <person name="Papaceit M."/>
            <person name="Parisi M.J."/>
            <person name="Parisi M."/>
            <person name="Parts L."/>
            <person name="Pedersen J.S."/>
            <person name="Pesole G."/>
            <person name="Phillippy A.M."/>
            <person name="Ponting C.P."/>
            <person name="Pop M."/>
            <person name="Porcelli D."/>
            <person name="Powell J.R."/>
            <person name="Prohaska S."/>
            <person name="Pruitt K."/>
            <person name="Puig M."/>
            <person name="Quesneville H."/>
            <person name="Ram K.R."/>
            <person name="Rand D."/>
            <person name="Rasmussen M.D."/>
            <person name="Reed L.K."/>
            <person name="Reenan R."/>
            <person name="Reily A."/>
            <person name="Remington K.A."/>
            <person name="Rieger T.T."/>
            <person name="Ritchie M.G."/>
            <person name="Robin C."/>
            <person name="Rogers Y.H."/>
            <person name="Rohde C."/>
            <person name="Rozas J."/>
            <person name="Rubenfield M.J."/>
            <person name="Ruiz A."/>
            <person name="Russo S."/>
            <person name="Salzberg S.L."/>
            <person name="Sanchez-Gracia A."/>
            <person name="Saranga D.J."/>
            <person name="Sato H."/>
            <person name="Schaeffer S.W."/>
            <person name="Schatz M.C."/>
            <person name="Schlenke T."/>
            <person name="Schwartz R."/>
            <person name="Segarra C."/>
            <person name="Singh R.S."/>
            <person name="Sirot L."/>
            <person name="Sirota M."/>
            <person name="Sisneros N.B."/>
            <person name="Smith C.D."/>
            <person name="Smith T.F."/>
            <person name="Spieth J."/>
            <person name="Stage D.E."/>
            <person name="Stark A."/>
            <person name="Stephan W."/>
            <person name="Strausberg R.L."/>
            <person name="Strempel S."/>
            <person name="Sturgill D."/>
            <person name="Sutton G."/>
            <person name="Sutton G.G."/>
            <person name="Tao W."/>
            <person name="Teichmann S."/>
            <person name="Tobari Y.N."/>
            <person name="Tomimura Y."/>
            <person name="Tsolas J.M."/>
            <person name="Valente V.L."/>
            <person name="Venter E."/>
            <person name="Venter J.C."/>
            <person name="Vicario S."/>
            <person name="Vieira F.G."/>
            <person name="Vilella A.J."/>
            <person name="Villasante A."/>
            <person name="Walenz B."/>
            <person name="Wang J."/>
            <person name="Wasserman M."/>
            <person name="Watts T."/>
            <person name="Wilson D."/>
            <person name="Wilson R.K."/>
            <person name="Wing R.A."/>
            <person name="Wolfner M.F."/>
            <person name="Wong A."/>
            <person name="Wong G.K."/>
            <person name="Wu C.I."/>
            <person name="Wu G."/>
            <person name="Yamamoto D."/>
            <person name="Yang H.P."/>
            <person name="Yang S.P."/>
            <person name="Yorke J.A."/>
            <person name="Yoshida K."/>
            <person name="Zdobnov E."/>
            <person name="Zhang P."/>
            <person name="Zhang Y."/>
            <person name="Zimin A.V."/>
            <person name="Baldwin J."/>
            <person name="Abdouelleil A."/>
            <person name="Abdulkadir J."/>
            <person name="Abebe A."/>
            <person name="Abera B."/>
            <person name="Abreu J."/>
            <person name="Acer S.C."/>
            <person name="Aftuck L."/>
            <person name="Alexander A."/>
            <person name="An P."/>
            <person name="Anderson E."/>
            <person name="Anderson S."/>
            <person name="Arachi H."/>
            <person name="Azer M."/>
            <person name="Bachantsang P."/>
            <person name="Barry A."/>
            <person name="Bayul T."/>
            <person name="Berlin A."/>
            <person name="Bessette D."/>
            <person name="Bloom T."/>
            <person name="Blye J."/>
            <person name="Boguslavskiy L."/>
            <person name="Bonnet C."/>
            <person name="Boukhgalter B."/>
            <person name="Bourzgui I."/>
            <person name="Brown A."/>
            <person name="Cahill P."/>
            <person name="Channer S."/>
            <person name="Cheshatsang Y."/>
            <person name="Chuda L."/>
            <person name="Citroen M."/>
            <person name="Collymore A."/>
            <person name="Cooke P."/>
            <person name="Costello M."/>
            <person name="D'Aco K."/>
            <person name="Daza R."/>
            <person name="De Haan G."/>
            <person name="DeGray S."/>
            <person name="DeMaso C."/>
            <person name="Dhargay N."/>
            <person name="Dooley K."/>
            <person name="Dooley E."/>
            <person name="Doricent M."/>
            <person name="Dorje P."/>
            <person name="Dorjee K."/>
            <person name="Dupes A."/>
            <person name="Elong R."/>
            <person name="Falk J."/>
            <person name="Farina A."/>
            <person name="Faro S."/>
            <person name="Ferguson D."/>
            <person name="Fisher S."/>
            <person name="Foley C.D."/>
            <person name="Franke A."/>
            <person name="Friedrich D."/>
            <person name="Gadbois L."/>
            <person name="Gearin G."/>
            <person name="Gearin C.R."/>
            <person name="Giannoukos G."/>
            <person name="Goode T."/>
            <person name="Graham J."/>
            <person name="Grandbois E."/>
            <person name="Grewal S."/>
            <person name="Gyaltsen K."/>
            <person name="Hafez N."/>
            <person name="Hagos B."/>
            <person name="Hall J."/>
            <person name="Henson C."/>
            <person name="Hollinger A."/>
            <person name="Honan T."/>
            <person name="Huard M.D."/>
            <person name="Hughes L."/>
            <person name="Hurhula B."/>
            <person name="Husby M.E."/>
            <person name="Kamat A."/>
            <person name="Kanga B."/>
            <person name="Kashin S."/>
            <person name="Khazanovich D."/>
            <person name="Kisner P."/>
            <person name="Lance K."/>
            <person name="Lara M."/>
            <person name="Lee W."/>
            <person name="Lennon N."/>
            <person name="Letendre F."/>
            <person name="LeVine R."/>
            <person name="Lipovsky A."/>
            <person name="Liu X."/>
            <person name="Liu J."/>
            <person name="Liu S."/>
            <person name="Lokyitsang T."/>
            <person name="Lokyitsang Y."/>
            <person name="Lubonja R."/>
            <person name="Lui A."/>
            <person name="MacDonald P."/>
            <person name="Magnisalis V."/>
            <person name="Maru K."/>
            <person name="Matthews C."/>
            <person name="McCusker W."/>
            <person name="McDonough S."/>
            <person name="Mehta T."/>
            <person name="Meldrim J."/>
            <person name="Meneus L."/>
            <person name="Mihai O."/>
            <person name="Mihalev A."/>
            <person name="Mihova T."/>
            <person name="Mittelman R."/>
            <person name="Mlenga V."/>
            <person name="Montmayeur A."/>
            <person name="Mulrain L."/>
            <person name="Navidi A."/>
            <person name="Naylor J."/>
            <person name="Negash T."/>
            <person name="Nguyen T."/>
            <person name="Nguyen N."/>
            <person name="Nicol R."/>
            <person name="Norbu C."/>
            <person name="Norbu N."/>
            <person name="Novod N."/>
            <person name="O'Neill B."/>
            <person name="Osman S."/>
            <person name="Markiewicz E."/>
            <person name="Oyono O.L."/>
            <person name="Patti C."/>
            <person name="Phunkhang P."/>
            <person name="Pierre F."/>
            <person name="Priest M."/>
            <person name="Raghuraman S."/>
            <person name="Rege F."/>
            <person name="Reyes R."/>
            <person name="Rise C."/>
            <person name="Rogov P."/>
            <person name="Ross K."/>
            <person name="Ryan E."/>
            <person name="Settipalli S."/>
            <person name="Shea T."/>
            <person name="Sherpa N."/>
            <person name="Shi L."/>
            <person name="Shih D."/>
            <person name="Sparrow T."/>
            <person name="Spaulding J."/>
            <person name="Stalker J."/>
            <person name="Stange-Thomann N."/>
            <person name="Stavropoulos S."/>
            <person name="Stone C."/>
            <person name="Strader C."/>
            <person name="Tesfaye S."/>
            <person name="Thomson T."/>
            <person name="Thoulutsang Y."/>
            <person name="Thoulutsang D."/>
            <person name="Topham K."/>
            <person name="Topping I."/>
            <person name="Tsamla T."/>
            <person name="Vassiliev H."/>
            <person name="Vo A."/>
            <person name="Wangchuk T."/>
            <person name="Wangdi T."/>
            <person name="Weiand M."/>
            <person name="Wilkinson J."/>
            <person name="Wilson A."/>
            <person name="Yadav S."/>
            <person name="Young G."/>
            <person name="Yu Q."/>
            <person name="Zembek L."/>
            <person name="Zhong D."/>
            <person name="Zimmer A."/>
            <person name="Zwirko Z."/>
            <person name="Jaffe D.B."/>
            <person name="Alvarez P."/>
            <person name="Brockman W."/>
            <person name="Butler J."/>
            <person name="Chin C."/>
            <person name="Gnerre S."/>
            <person name="Grabherr M."/>
            <person name="Kleber M."/>
            <person name="Mauceli E."/>
            <person name="MacCallum I."/>
        </authorList>
    </citation>
    <scope>NUCLEOTIDE SEQUENCE [LARGE SCALE GENOMIC DNA]</scope>
    <source>
        <strain evidence="5">Tucson 14030-0811.24</strain>
    </source>
</reference>
<dbReference type="KEGG" id="dwi:6651022"/>
<proteinExistence type="predicted"/>
<keyword evidence="2" id="KW-1133">Transmembrane helix</keyword>
<name>B4NK61_DROWI</name>
<dbReference type="OMA" id="LNQFYDQ"/>
<dbReference type="EMBL" id="CH964272">
    <property type="protein sequence ID" value="EDW85103.1"/>
    <property type="molecule type" value="Genomic_DNA"/>
</dbReference>
<feature type="transmembrane region" description="Helical" evidence="2">
    <location>
        <begin position="387"/>
        <end position="405"/>
    </location>
</feature>
<keyword evidence="2" id="KW-0472">Membrane</keyword>
<dbReference type="PhylomeDB" id="B4NK61"/>
<feature type="region of interest" description="Disordered" evidence="1">
    <location>
        <begin position="101"/>
        <end position="210"/>
    </location>
</feature>
<feature type="compositionally biased region" description="Polar residues" evidence="1">
    <location>
        <begin position="101"/>
        <end position="118"/>
    </location>
</feature>